<dbReference type="Proteomes" id="UP000245910">
    <property type="component" value="Chromosome I"/>
</dbReference>
<evidence type="ECO:0000313" key="1">
    <source>
        <dbReference type="EMBL" id="CEI65079.1"/>
    </source>
</evidence>
<protein>
    <submittedName>
        <fullName evidence="1">Uncharacterized protein</fullName>
    </submittedName>
</protein>
<name>A0A2L2T5Z4_9HYPO</name>
<keyword evidence="2" id="KW-1185">Reference proteome</keyword>
<dbReference type="EMBL" id="LN649229">
    <property type="protein sequence ID" value="CEI65079.1"/>
    <property type="molecule type" value="Genomic_DNA"/>
</dbReference>
<accession>A0A2L2T5Z4</accession>
<proteinExistence type="predicted"/>
<dbReference type="AlphaFoldDB" id="A0A2L2T5Z4"/>
<reference evidence="2" key="1">
    <citation type="submission" date="2014-10" db="EMBL/GenBank/DDBJ databases">
        <authorList>
            <person name="King R."/>
        </authorList>
    </citation>
    <scope>NUCLEOTIDE SEQUENCE [LARGE SCALE GENOMIC DNA]</scope>
    <source>
        <strain evidence="2">A3/5</strain>
    </source>
</reference>
<evidence type="ECO:0000313" key="2">
    <source>
        <dbReference type="Proteomes" id="UP000245910"/>
    </source>
</evidence>
<organism evidence="1 2">
    <name type="scientific">Fusarium venenatum</name>
    <dbReference type="NCBI Taxonomy" id="56646"/>
    <lineage>
        <taxon>Eukaryota</taxon>
        <taxon>Fungi</taxon>
        <taxon>Dikarya</taxon>
        <taxon>Ascomycota</taxon>
        <taxon>Pezizomycotina</taxon>
        <taxon>Sordariomycetes</taxon>
        <taxon>Hypocreomycetidae</taxon>
        <taxon>Hypocreales</taxon>
        <taxon>Nectriaceae</taxon>
        <taxon>Fusarium</taxon>
    </lineage>
</organism>
<sequence>MLPGCPADEVLQTTAPIPRNGAPDLWTLISKLTTEKKVYFMAHAGPNPVVSRIMSAAILVGPCKSLLCPQGFSILKFNAGR</sequence>